<dbReference type="EMBL" id="ODYU01006061">
    <property type="protein sequence ID" value="SOQ47584.1"/>
    <property type="molecule type" value="Genomic_DNA"/>
</dbReference>
<gene>
    <name evidence="1" type="ORF">SFRICE_033677</name>
</gene>
<proteinExistence type="predicted"/>
<dbReference type="AlphaFoldDB" id="A0A2H1W510"/>
<protein>
    <submittedName>
        <fullName evidence="1">SFRICE_033677</fullName>
    </submittedName>
</protein>
<name>A0A2H1W510_SPOFR</name>
<evidence type="ECO:0000313" key="1">
    <source>
        <dbReference type="EMBL" id="SOQ47584.1"/>
    </source>
</evidence>
<sequence>MSCSRENYPITSPTLGEARGSIRLLLTKNHPVPIPAFRAGAPVNTLCSPQLRIRVFGMLLWESHASALLGRLDRSDTTAEQNTDVKQPQRCVSLCERVSLKLENGWTDLANFGLELFEKVQGRFKRVVGETDIGSIGKGVIGPPVTSHTQRMRCFTSVFCSAVVSLRSSRPIRAEVDNPQKASNDLVTPLVFRVSMDGGDC</sequence>
<organism evidence="1">
    <name type="scientific">Spodoptera frugiperda</name>
    <name type="common">Fall armyworm</name>
    <dbReference type="NCBI Taxonomy" id="7108"/>
    <lineage>
        <taxon>Eukaryota</taxon>
        <taxon>Metazoa</taxon>
        <taxon>Ecdysozoa</taxon>
        <taxon>Arthropoda</taxon>
        <taxon>Hexapoda</taxon>
        <taxon>Insecta</taxon>
        <taxon>Pterygota</taxon>
        <taxon>Neoptera</taxon>
        <taxon>Endopterygota</taxon>
        <taxon>Lepidoptera</taxon>
        <taxon>Glossata</taxon>
        <taxon>Ditrysia</taxon>
        <taxon>Noctuoidea</taxon>
        <taxon>Noctuidae</taxon>
        <taxon>Amphipyrinae</taxon>
        <taxon>Spodoptera</taxon>
    </lineage>
</organism>
<reference evidence="1" key="1">
    <citation type="submission" date="2016-07" db="EMBL/GenBank/DDBJ databases">
        <authorList>
            <person name="Bretaudeau A."/>
        </authorList>
    </citation>
    <scope>NUCLEOTIDE SEQUENCE</scope>
    <source>
        <strain evidence="1">Rice</strain>
        <tissue evidence="1">Whole body</tissue>
    </source>
</reference>
<accession>A0A2H1W510</accession>